<dbReference type="EMBL" id="VWLE01000011">
    <property type="protein sequence ID" value="KAA3954494.1"/>
    <property type="molecule type" value="Genomic_DNA"/>
</dbReference>
<evidence type="ECO:0000313" key="1">
    <source>
        <dbReference type="EMBL" id="KAA3954494.1"/>
    </source>
</evidence>
<comment type="caution">
    <text evidence="2">The sequence shown here is derived from an EMBL/GenBank/DDBJ whole genome shotgun (WGS) entry which is preliminary data.</text>
</comment>
<evidence type="ECO:0000313" key="4">
    <source>
        <dbReference type="Proteomes" id="UP000473905"/>
    </source>
</evidence>
<evidence type="ECO:0000313" key="2">
    <source>
        <dbReference type="EMBL" id="KAA4094452.1"/>
    </source>
</evidence>
<accession>A0A139KS94</accession>
<reference evidence="3 4" key="1">
    <citation type="journal article" date="2019" name="Nat. Med.">
        <title>A library of human gut bacterial isolates paired with longitudinal multiomics data enables mechanistic microbiome research.</title>
        <authorList>
            <person name="Poyet M."/>
            <person name="Groussin M."/>
            <person name="Gibbons S.M."/>
            <person name="Avila-Pacheco J."/>
            <person name="Jiang X."/>
            <person name="Kearney S.M."/>
            <person name="Perrotta A.R."/>
            <person name="Berdy B."/>
            <person name="Zhao S."/>
            <person name="Lieberman T.D."/>
            <person name="Swanson P.K."/>
            <person name="Smith M."/>
            <person name="Roesemann S."/>
            <person name="Alexander J.E."/>
            <person name="Rich S.A."/>
            <person name="Livny J."/>
            <person name="Vlamakis H."/>
            <person name="Clish C."/>
            <person name="Bullock K."/>
            <person name="Deik A."/>
            <person name="Scott J."/>
            <person name="Pierce K.A."/>
            <person name="Xavier R.J."/>
            <person name="Alm E.J."/>
        </authorList>
    </citation>
    <scope>NUCLEOTIDE SEQUENCE [LARGE SCALE GENOMIC DNA]</scope>
    <source>
        <strain evidence="2 4">BIOML-A134</strain>
        <strain evidence="1 3">BIOML-A163</strain>
    </source>
</reference>
<name>A0A139KS94_BACOV</name>
<dbReference type="Proteomes" id="UP000323717">
    <property type="component" value="Unassembled WGS sequence"/>
</dbReference>
<dbReference type="EMBL" id="VWKB01000025">
    <property type="protein sequence ID" value="KAA4094452.1"/>
    <property type="molecule type" value="Genomic_DNA"/>
</dbReference>
<evidence type="ECO:0000313" key="3">
    <source>
        <dbReference type="Proteomes" id="UP000323717"/>
    </source>
</evidence>
<dbReference type="AlphaFoldDB" id="A0A139KS94"/>
<sequence length="76" mass="9001">MVGNLKKITVFFKFPTVFLRKKKEKVRVGEGKFLTFVFFLEENRRIEIRNIKMKSCKSTLTNPHLFACEGDEILFI</sequence>
<protein>
    <submittedName>
        <fullName evidence="2">Uncharacterized protein</fullName>
    </submittedName>
</protein>
<proteinExistence type="predicted"/>
<dbReference type="Proteomes" id="UP000473905">
    <property type="component" value="Unassembled WGS sequence"/>
</dbReference>
<keyword evidence="4" id="KW-1185">Reference proteome</keyword>
<gene>
    <name evidence="2" type="ORF">F3D66_17855</name>
    <name evidence="1" type="ORF">F3D71_02075</name>
</gene>
<organism evidence="2 4">
    <name type="scientific">Bacteroides ovatus</name>
    <dbReference type="NCBI Taxonomy" id="28116"/>
    <lineage>
        <taxon>Bacteria</taxon>
        <taxon>Pseudomonadati</taxon>
        <taxon>Bacteroidota</taxon>
        <taxon>Bacteroidia</taxon>
        <taxon>Bacteroidales</taxon>
        <taxon>Bacteroidaceae</taxon>
        <taxon>Bacteroides</taxon>
    </lineage>
</organism>